<protein>
    <recommendedName>
        <fullName evidence="7">Radical SAM core domain-containing protein</fullName>
    </recommendedName>
</protein>
<dbReference type="InterPro" id="IPR034485">
    <property type="entry name" value="Anaerobic_Cys-type_sulfatase-m"/>
</dbReference>
<dbReference type="SFLD" id="SFLDG01067">
    <property type="entry name" value="SPASM/twitch_domain_containing"/>
    <property type="match status" value="1"/>
</dbReference>
<dbReference type="InterPro" id="IPR013785">
    <property type="entry name" value="Aldolase_TIM"/>
</dbReference>
<comment type="similarity">
    <text evidence="6">Belongs to the radical SAM superfamily. Anaerobic sulfatase-maturating enzyme family.</text>
</comment>
<dbReference type="SFLD" id="SFLDF00289">
    <property type="entry name" value="anaerobic_Cys-type_sulfatase-m"/>
    <property type="match status" value="1"/>
</dbReference>
<dbReference type="NCBIfam" id="TIGR04085">
    <property type="entry name" value="rSAM_more_4Fe4S"/>
    <property type="match status" value="1"/>
</dbReference>
<dbReference type="OrthoDB" id="9808591at2"/>
<evidence type="ECO:0000313" key="8">
    <source>
        <dbReference type="EMBL" id="EFW04794.1"/>
    </source>
</evidence>
<dbReference type="STRING" id="100884.GCA_000269565_02014"/>
<keyword evidence="9" id="KW-1185">Reference proteome</keyword>
<dbReference type="RefSeq" id="WP_008789020.1">
    <property type="nucleotide sequence ID" value="NZ_AKCB01000001.1"/>
</dbReference>
<name>E7GAX8_9FIRM</name>
<dbReference type="InterPro" id="IPR023885">
    <property type="entry name" value="4Fe4S-binding_SPASM_dom"/>
</dbReference>
<dbReference type="InterPro" id="IPR007197">
    <property type="entry name" value="rSAM"/>
</dbReference>
<dbReference type="EMBL" id="ADKX01000033">
    <property type="protein sequence ID" value="EFW04794.1"/>
    <property type="molecule type" value="Genomic_DNA"/>
</dbReference>
<keyword evidence="5" id="KW-0411">Iron-sulfur</keyword>
<evidence type="ECO:0000313" key="9">
    <source>
        <dbReference type="Proteomes" id="UP000003157"/>
    </source>
</evidence>
<reference evidence="8 9" key="1">
    <citation type="submission" date="2010-12" db="EMBL/GenBank/DDBJ databases">
        <title>The Genome Sequence of Coprobacillus sp. strain 29_1.</title>
        <authorList>
            <consortium name="The Broad Institute Genome Sequencing Platform"/>
            <person name="Earl A."/>
            <person name="Ward D."/>
            <person name="Feldgarden M."/>
            <person name="Gevers D."/>
            <person name="Daigneault M."/>
            <person name="Sibley C.D."/>
            <person name="White A."/>
            <person name="Strauss J."/>
            <person name="Allen-Vercoe E."/>
            <person name="Young S.K."/>
            <person name="Zeng Q."/>
            <person name="Gargeya S."/>
            <person name="Fitzgerald M."/>
            <person name="Haas B."/>
            <person name="Abouelleil A."/>
            <person name="Alvarado L."/>
            <person name="Arachchi H.M."/>
            <person name="Berlin A."/>
            <person name="Brown A."/>
            <person name="Chapman S.B."/>
            <person name="Chen Z."/>
            <person name="Dunbar C."/>
            <person name="Freedman E."/>
            <person name="Gearin G."/>
            <person name="Gellesch M."/>
            <person name="Goldberg J."/>
            <person name="Griggs A."/>
            <person name="Gujja S."/>
            <person name="Heilman E."/>
            <person name="Heiman D."/>
            <person name="Howarth C."/>
            <person name="Larson L."/>
            <person name="Lui A."/>
            <person name="MacDonald P.J.P."/>
            <person name="Mehta T."/>
            <person name="Montmayeur A."/>
            <person name="Murphy C."/>
            <person name="Neiman D."/>
            <person name="Pearson M."/>
            <person name="Priest M."/>
            <person name="Roberts A."/>
            <person name="Saif S."/>
            <person name="Shea T."/>
            <person name="Shenoy N."/>
            <person name="Sisk P."/>
            <person name="Stolte C."/>
            <person name="Sykes S."/>
            <person name="White J."/>
            <person name="Yandava C."/>
            <person name="Nusbaum C."/>
            <person name="Birren B."/>
        </authorList>
    </citation>
    <scope>NUCLEOTIDE SEQUENCE [LARGE SCALE GENOMIC DNA]</scope>
    <source>
        <strain evidence="8 9">29_1</strain>
    </source>
</reference>
<dbReference type="InterPro" id="IPR023867">
    <property type="entry name" value="Sulphatase_maturase_rSAM"/>
</dbReference>
<dbReference type="PROSITE" id="PS51918">
    <property type="entry name" value="RADICAL_SAM"/>
    <property type="match status" value="1"/>
</dbReference>
<keyword evidence="2" id="KW-0949">S-adenosyl-L-methionine</keyword>
<comment type="caution">
    <text evidence="8">The sequence shown here is derived from an EMBL/GenBank/DDBJ whole genome shotgun (WGS) entry which is preliminary data.</text>
</comment>
<evidence type="ECO:0000256" key="4">
    <source>
        <dbReference type="ARBA" id="ARBA00023004"/>
    </source>
</evidence>
<keyword evidence="4" id="KW-0408">Iron</keyword>
<organism evidence="8 9">
    <name type="scientific">Coprobacillus cateniformis</name>
    <dbReference type="NCBI Taxonomy" id="100884"/>
    <lineage>
        <taxon>Bacteria</taxon>
        <taxon>Bacillati</taxon>
        <taxon>Bacillota</taxon>
        <taxon>Erysipelotrichia</taxon>
        <taxon>Erysipelotrichales</taxon>
        <taxon>Coprobacillaceae</taxon>
        <taxon>Coprobacillus</taxon>
    </lineage>
</organism>
<evidence type="ECO:0000256" key="1">
    <source>
        <dbReference type="ARBA" id="ARBA00001966"/>
    </source>
</evidence>
<dbReference type="SUPFAM" id="SSF102114">
    <property type="entry name" value="Radical SAM enzymes"/>
    <property type="match status" value="1"/>
</dbReference>
<dbReference type="Gene3D" id="3.20.20.70">
    <property type="entry name" value="Aldolase class I"/>
    <property type="match status" value="1"/>
</dbReference>
<comment type="cofactor">
    <cofactor evidence="1">
        <name>[4Fe-4S] cluster</name>
        <dbReference type="ChEBI" id="CHEBI:49883"/>
    </cofactor>
</comment>
<dbReference type="GeneID" id="78229862"/>
<dbReference type="HOGENOM" id="CLU_009273_10_0_9"/>
<dbReference type="SFLD" id="SFLDG01072">
    <property type="entry name" value="dehydrogenase_like"/>
    <property type="match status" value="1"/>
</dbReference>
<dbReference type="AlphaFoldDB" id="E7GAX8"/>
<gene>
    <name evidence="8" type="ORF">HMPREF9488_01918</name>
</gene>
<dbReference type="CDD" id="cd01335">
    <property type="entry name" value="Radical_SAM"/>
    <property type="match status" value="1"/>
</dbReference>
<dbReference type="PANTHER" id="PTHR43273:SF3">
    <property type="entry name" value="ANAEROBIC SULFATASE-MATURATING ENZYME HOMOLOG ASLB-RELATED"/>
    <property type="match status" value="1"/>
</dbReference>
<dbReference type="SFLD" id="SFLDS00029">
    <property type="entry name" value="Radical_SAM"/>
    <property type="match status" value="1"/>
</dbReference>
<evidence type="ECO:0000256" key="3">
    <source>
        <dbReference type="ARBA" id="ARBA00022723"/>
    </source>
</evidence>
<dbReference type="Pfam" id="PF13186">
    <property type="entry name" value="SPASM"/>
    <property type="match status" value="1"/>
</dbReference>
<dbReference type="eggNOG" id="COG0641">
    <property type="taxonomic scope" value="Bacteria"/>
</dbReference>
<evidence type="ECO:0000256" key="6">
    <source>
        <dbReference type="ARBA" id="ARBA00023601"/>
    </source>
</evidence>
<dbReference type="InterPro" id="IPR058240">
    <property type="entry name" value="rSAM_sf"/>
</dbReference>
<dbReference type="PANTHER" id="PTHR43273">
    <property type="entry name" value="ANAEROBIC SULFATASE-MATURATING ENZYME HOMOLOG ASLB-RELATED"/>
    <property type="match status" value="1"/>
</dbReference>
<dbReference type="SFLD" id="SFLDG01386">
    <property type="entry name" value="main_SPASM_domain-containing"/>
    <property type="match status" value="1"/>
</dbReference>
<dbReference type="SFLD" id="SFLDG01384">
    <property type="entry name" value="thioether_bond_formation_requi"/>
    <property type="match status" value="1"/>
</dbReference>
<proteinExistence type="inferred from homology"/>
<dbReference type="GO" id="GO:0046872">
    <property type="term" value="F:metal ion binding"/>
    <property type="evidence" value="ECO:0007669"/>
    <property type="project" value="UniProtKB-KW"/>
</dbReference>
<keyword evidence="3" id="KW-0479">Metal-binding</keyword>
<dbReference type="Proteomes" id="UP000003157">
    <property type="component" value="Unassembled WGS sequence"/>
</dbReference>
<evidence type="ECO:0000259" key="7">
    <source>
        <dbReference type="PROSITE" id="PS51918"/>
    </source>
</evidence>
<sequence>MKTASYLIKPASSICNMNCQYCFYSDVSKQRRNYSKGIMSKETVEMLIDKALADAQEITFAFQGGEPTMAGLNYFIHFVEYVEKLKKEHIIHYAIQTNGYCLNDEWISFFDKYHFLVGISLDGYKNIHDQVRLKGTQPTFEKILNHIQKIQQTNIDYNILTVVTSQMVPFAKDIYKFYKEQGFEYIQFIPCLPELDHSTEHYDLKPKDFYNFYYDIFQLWYEDLKHGHYISISFFEDLLMIFQGRYPRTCGMLGECQIQLVIEGDGTVYPCDFYALDQYCLGNITVNNIDEIRQFKSGQIFLKEEKRFSSICKECQFKNICHGQCKRMNIVYFDDKYCGYQEFLKDTYQIFYSIGQGKIR</sequence>
<feature type="domain" description="Radical SAM core" evidence="7">
    <location>
        <begin position="1"/>
        <end position="222"/>
    </location>
</feature>
<evidence type="ECO:0000256" key="2">
    <source>
        <dbReference type="ARBA" id="ARBA00022691"/>
    </source>
</evidence>
<dbReference type="GO" id="GO:0051536">
    <property type="term" value="F:iron-sulfur cluster binding"/>
    <property type="evidence" value="ECO:0007669"/>
    <property type="project" value="UniProtKB-KW"/>
</dbReference>
<evidence type="ECO:0000256" key="5">
    <source>
        <dbReference type="ARBA" id="ARBA00023014"/>
    </source>
</evidence>
<dbReference type="Pfam" id="PF04055">
    <property type="entry name" value="Radical_SAM"/>
    <property type="match status" value="1"/>
</dbReference>
<dbReference type="GO" id="GO:0016491">
    <property type="term" value="F:oxidoreductase activity"/>
    <property type="evidence" value="ECO:0007669"/>
    <property type="project" value="InterPro"/>
</dbReference>
<accession>E7GAX8</accession>